<keyword evidence="2" id="KW-0472">Membrane</keyword>
<organism evidence="3 4">
    <name type="scientific">Phytomonospora endophytica</name>
    <dbReference type="NCBI Taxonomy" id="714109"/>
    <lineage>
        <taxon>Bacteria</taxon>
        <taxon>Bacillati</taxon>
        <taxon>Actinomycetota</taxon>
        <taxon>Actinomycetes</taxon>
        <taxon>Micromonosporales</taxon>
        <taxon>Micromonosporaceae</taxon>
        <taxon>Phytomonospora</taxon>
    </lineage>
</organism>
<protein>
    <submittedName>
        <fullName evidence="3">Uncharacterized protein</fullName>
    </submittedName>
</protein>
<keyword evidence="4" id="KW-1185">Reference proteome</keyword>
<dbReference type="Proteomes" id="UP000548476">
    <property type="component" value="Unassembled WGS sequence"/>
</dbReference>
<feature type="compositionally biased region" description="Pro residues" evidence="1">
    <location>
        <begin position="22"/>
        <end position="43"/>
    </location>
</feature>
<feature type="region of interest" description="Disordered" evidence="1">
    <location>
        <begin position="1"/>
        <end position="43"/>
    </location>
</feature>
<dbReference type="RefSeq" id="WP_184789716.1">
    <property type="nucleotide sequence ID" value="NZ_BONT01000058.1"/>
</dbReference>
<feature type="compositionally biased region" description="Low complexity" evidence="1">
    <location>
        <begin position="1"/>
        <end position="21"/>
    </location>
</feature>
<gene>
    <name evidence="3" type="ORF">HNR73_004758</name>
</gene>
<comment type="caution">
    <text evidence="3">The sequence shown here is derived from an EMBL/GenBank/DDBJ whole genome shotgun (WGS) entry which is preliminary data.</text>
</comment>
<dbReference type="AlphaFoldDB" id="A0A841FLN5"/>
<feature type="transmembrane region" description="Helical" evidence="2">
    <location>
        <begin position="51"/>
        <end position="71"/>
    </location>
</feature>
<name>A0A841FLN5_9ACTN</name>
<reference evidence="3 4" key="1">
    <citation type="submission" date="2020-08" db="EMBL/GenBank/DDBJ databases">
        <title>Genomic Encyclopedia of Type Strains, Phase IV (KMG-IV): sequencing the most valuable type-strain genomes for metagenomic binning, comparative biology and taxonomic classification.</title>
        <authorList>
            <person name="Goeker M."/>
        </authorList>
    </citation>
    <scope>NUCLEOTIDE SEQUENCE [LARGE SCALE GENOMIC DNA]</scope>
    <source>
        <strain evidence="3 4">YIM 65646</strain>
    </source>
</reference>
<accession>A0A841FLN5</accession>
<evidence type="ECO:0000256" key="2">
    <source>
        <dbReference type="SAM" id="Phobius"/>
    </source>
</evidence>
<evidence type="ECO:0000256" key="1">
    <source>
        <dbReference type="SAM" id="MobiDB-lite"/>
    </source>
</evidence>
<evidence type="ECO:0000313" key="4">
    <source>
        <dbReference type="Proteomes" id="UP000548476"/>
    </source>
</evidence>
<keyword evidence="2" id="KW-0812">Transmembrane</keyword>
<dbReference type="EMBL" id="JACHGT010000010">
    <property type="protein sequence ID" value="MBB6036885.1"/>
    <property type="molecule type" value="Genomic_DNA"/>
</dbReference>
<sequence length="153" mass="16714">MTYPPQHGYPQYPQQQPQYGAYPPPPAGYGPPQAPHYPPPAPVPARKKPRWGLRIGFTAILVGGLFGYFFFIHGGNPERGDCLKDLEETFTGWSIVECGDPGAVYEVVATSRGSYDYDMGTCDGYPDGKAINESAGKRGKRWEMCVVPVGTAK</sequence>
<keyword evidence="2" id="KW-1133">Transmembrane helix</keyword>
<evidence type="ECO:0000313" key="3">
    <source>
        <dbReference type="EMBL" id="MBB6036885.1"/>
    </source>
</evidence>
<proteinExistence type="predicted"/>